<dbReference type="GO" id="GO:0008138">
    <property type="term" value="F:protein tyrosine/serine/threonine phosphatase activity"/>
    <property type="evidence" value="ECO:0007669"/>
    <property type="project" value="InterPro"/>
</dbReference>
<sequence>MKKILRTPVKMMDQHEAVRDSAKQGRVTIQFILGKATHLYPDQPCLYAMDDERSTQTQQYTTLHDVPAAKVISASQFATLHTAHLLAHPPDGVLFPFLHGLEGDNHAQNTFFAATAPKGPPKFRGLVWVVAEEEMELEGANMVDDGEGYSDDGFSDEESEEDELIDMDIDSSVQIVDGDHPPVQTLEEVPATNDDNAKHMHPVHHRGDPLGNSTSEPPMEIALPPPTSLIPPPMTPSTDSSTPSQYSAHSPPSSIEDSGIDPLNPPFLTCTFHPRELIRPVERPPLTHSTPLAAVKNASANPNTNGAAEETEEWEFRPARVPDGISLRNFGIQVPIYATLSDIVVYSPKGLSGSRMLVPLAKRFATAIQRKRAERLRKLGLNGDEDEAPLEYNVYVLDADSRELKKEVPELMMRVFESSEAKTRSRLLDGMQIDSSSGEPDAPVAVPLRAHTRAETAPNTVDFGQRERDEMRELTKASEILTVRRRSRTRAATSGSDSDDEEDLSTTTTASHWRPTLGQVFLGNSGDVPLSLPLQAHPSDQVPDPQDPFNYLPTNPPAAGMGYDICVECHEMAPFPSVAHLRAAEEHIGMLESMWAEKMRLEGDIKRVRPPPNANTVIHLPFPSSPPNTTQSMNAMLPVLAFLEKCLRPLEEPESHANGVPNGNSHGRRWSTSPAPPSSTFFSSAPSPIPSPPPGATPRTRSLTSPTPQPPTLPAPRSRPLKVLVYSSDGYTESSPLALSLIMASKHLSLPEAYLELQVTKRRSFFVYPGEVGMLRKVEARMKSGEREKEQFEPHVAANGIMRRASTAAESRNAPAIIAPTPKSPSPQPNGRPPAKSVSFAAMPVSASVPNTLSHPPTSQPRSGRPRARTSPWLPSFGDHQSWFNDPRFDGSFPSRVLPFLYLGNLNHATNAYMLHALGITHVVSVGECALIPPPGHCNAPTADMCDSGSCRAHNGHFIAGKGPGNQGSLWMEERAGRIKVLDIKGVCDDGIDTLEPQLAPICDWIEKARLEGGQVLVHCRVGVSRSATVTIAYVMKHLELPLVDAYLIVRSRRLSVLIQPNMRLMWNLCGWEVELAKERARRAGAAADADGDAEQKRLRKELARTLTWPFLAKEVHALNEKYLH</sequence>
<evidence type="ECO:0000259" key="5">
    <source>
        <dbReference type="PROSITE" id="PS50056"/>
    </source>
</evidence>
<dbReference type="CDD" id="cd14516">
    <property type="entry name" value="DSP_fungal_PPS1"/>
    <property type="match status" value="1"/>
</dbReference>
<dbReference type="AlphaFoldDB" id="A0A8H6WCE5"/>
<feature type="region of interest" description="Disordered" evidence="3">
    <location>
        <begin position="193"/>
        <end position="262"/>
    </location>
</feature>
<keyword evidence="7" id="KW-1185">Reference proteome</keyword>
<evidence type="ECO:0000256" key="3">
    <source>
        <dbReference type="SAM" id="MobiDB-lite"/>
    </source>
</evidence>
<feature type="compositionally biased region" description="Pro residues" evidence="3">
    <location>
        <begin position="223"/>
        <end position="235"/>
    </location>
</feature>
<dbReference type="InterPro" id="IPR000387">
    <property type="entry name" value="Tyr_Pase_dom"/>
</dbReference>
<dbReference type="InterPro" id="IPR047949">
    <property type="entry name" value="PPS1_DSP"/>
</dbReference>
<feature type="compositionally biased region" description="Polar residues" evidence="3">
    <location>
        <begin position="848"/>
        <end position="862"/>
    </location>
</feature>
<evidence type="ECO:0000256" key="2">
    <source>
        <dbReference type="ARBA" id="ARBA00022912"/>
    </source>
</evidence>
<dbReference type="InterPro" id="IPR016130">
    <property type="entry name" value="Tyr_Pase_AS"/>
</dbReference>
<feature type="domain" description="Tyrosine specific protein phosphatases" evidence="5">
    <location>
        <begin position="997"/>
        <end position="1065"/>
    </location>
</feature>
<dbReference type="RefSeq" id="XP_037224845.1">
    <property type="nucleotide sequence ID" value="XM_037359750.1"/>
</dbReference>
<feature type="region of interest" description="Disordered" evidence="3">
    <location>
        <begin position="138"/>
        <end position="162"/>
    </location>
</feature>
<feature type="compositionally biased region" description="Pro residues" evidence="3">
    <location>
        <begin position="687"/>
        <end position="696"/>
    </location>
</feature>
<comment type="caution">
    <text evidence="6">The sequence shown here is derived from an EMBL/GenBank/DDBJ whole genome shotgun (WGS) entry which is preliminary data.</text>
</comment>
<evidence type="ECO:0000256" key="1">
    <source>
        <dbReference type="ARBA" id="ARBA00022801"/>
    </source>
</evidence>
<dbReference type="GO" id="GO:0005634">
    <property type="term" value="C:nucleus"/>
    <property type="evidence" value="ECO:0007669"/>
    <property type="project" value="GOC"/>
</dbReference>
<dbReference type="PROSITE" id="PS00383">
    <property type="entry name" value="TYR_PHOSPHATASE_1"/>
    <property type="match status" value="1"/>
</dbReference>
<dbReference type="OrthoDB" id="273181at2759"/>
<dbReference type="PANTHER" id="PTHR47550">
    <property type="entry name" value="DUAL SPECIFICITY PROTEIN PHOSPHATASE PPS1"/>
    <property type="match status" value="1"/>
</dbReference>
<dbReference type="EMBL" id="JACAZF010000002">
    <property type="protein sequence ID" value="KAF7312737.1"/>
    <property type="molecule type" value="Genomic_DNA"/>
</dbReference>
<accession>A0A8H6WCE5</accession>
<feature type="compositionally biased region" description="Low complexity" evidence="3">
    <location>
        <begin position="236"/>
        <end position="247"/>
    </location>
</feature>
<feature type="compositionally biased region" description="Low complexity" evidence="3">
    <location>
        <begin position="697"/>
        <end position="706"/>
    </location>
</feature>
<feature type="region of interest" description="Disordered" evidence="3">
    <location>
        <begin position="483"/>
        <end position="518"/>
    </location>
</feature>
<feature type="compositionally biased region" description="Pro residues" evidence="3">
    <location>
        <begin position="822"/>
        <end position="832"/>
    </location>
</feature>
<dbReference type="PANTHER" id="PTHR47550:SF1">
    <property type="entry name" value="DUAL SPECIFICITY PROTEIN PHOSPHATASE PPS1"/>
    <property type="match status" value="1"/>
</dbReference>
<name>A0A8H6WCE5_9AGAR</name>
<protein>
    <recommendedName>
        <fullName evidence="8">Protein-tyrosine-phosphatase</fullName>
    </recommendedName>
</protein>
<keyword evidence="1" id="KW-0378">Hydrolase</keyword>
<dbReference type="InterPro" id="IPR053239">
    <property type="entry name" value="Dual_spec_PTase"/>
</dbReference>
<dbReference type="GeneID" id="59342266"/>
<dbReference type="Gene3D" id="3.90.190.10">
    <property type="entry name" value="Protein tyrosine phosphatase superfamily"/>
    <property type="match status" value="1"/>
</dbReference>
<dbReference type="InterPro" id="IPR020422">
    <property type="entry name" value="TYR_PHOSPHATASE_DUAL_dom"/>
</dbReference>
<gene>
    <name evidence="6" type="ORF">MIND_00288700</name>
</gene>
<feature type="region of interest" description="Disordered" evidence="3">
    <location>
        <begin position="817"/>
        <end position="874"/>
    </location>
</feature>
<evidence type="ECO:0000313" key="7">
    <source>
        <dbReference type="Proteomes" id="UP000636479"/>
    </source>
</evidence>
<dbReference type="Pfam" id="PF00782">
    <property type="entry name" value="DSPc"/>
    <property type="match status" value="1"/>
</dbReference>
<dbReference type="InterPro" id="IPR029021">
    <property type="entry name" value="Prot-tyrosine_phosphatase-like"/>
</dbReference>
<evidence type="ECO:0000313" key="6">
    <source>
        <dbReference type="EMBL" id="KAF7312737.1"/>
    </source>
</evidence>
<dbReference type="PROSITE" id="PS50056">
    <property type="entry name" value="TYR_PHOSPHATASE_2"/>
    <property type="match status" value="1"/>
</dbReference>
<feature type="domain" description="Tyrosine-protein phosphatase" evidence="4">
    <location>
        <begin position="893"/>
        <end position="1078"/>
    </location>
</feature>
<dbReference type="InterPro" id="IPR000340">
    <property type="entry name" value="Dual-sp_phosphatase_cat-dom"/>
</dbReference>
<organism evidence="6 7">
    <name type="scientific">Mycena indigotica</name>
    <dbReference type="NCBI Taxonomy" id="2126181"/>
    <lineage>
        <taxon>Eukaryota</taxon>
        <taxon>Fungi</taxon>
        <taxon>Dikarya</taxon>
        <taxon>Basidiomycota</taxon>
        <taxon>Agaricomycotina</taxon>
        <taxon>Agaricomycetes</taxon>
        <taxon>Agaricomycetidae</taxon>
        <taxon>Agaricales</taxon>
        <taxon>Marasmiineae</taxon>
        <taxon>Mycenaceae</taxon>
        <taxon>Mycena</taxon>
    </lineage>
</organism>
<dbReference type="GO" id="GO:0033260">
    <property type="term" value="P:nuclear DNA replication"/>
    <property type="evidence" value="ECO:0007669"/>
    <property type="project" value="InterPro"/>
</dbReference>
<evidence type="ECO:0000259" key="4">
    <source>
        <dbReference type="PROSITE" id="PS50054"/>
    </source>
</evidence>
<evidence type="ECO:0008006" key="8">
    <source>
        <dbReference type="Google" id="ProtNLM"/>
    </source>
</evidence>
<feature type="compositionally biased region" description="Acidic residues" evidence="3">
    <location>
        <begin position="144"/>
        <end position="162"/>
    </location>
</feature>
<dbReference type="Proteomes" id="UP000636479">
    <property type="component" value="Unassembled WGS sequence"/>
</dbReference>
<dbReference type="SMART" id="SM00195">
    <property type="entry name" value="DSPc"/>
    <property type="match status" value="1"/>
</dbReference>
<dbReference type="PROSITE" id="PS50054">
    <property type="entry name" value="TYR_PHOSPHATASE_DUAL"/>
    <property type="match status" value="1"/>
</dbReference>
<dbReference type="SUPFAM" id="SSF52799">
    <property type="entry name" value="(Phosphotyrosine protein) phosphatases II"/>
    <property type="match status" value="1"/>
</dbReference>
<feature type="region of interest" description="Disordered" evidence="3">
    <location>
        <begin position="653"/>
        <end position="720"/>
    </location>
</feature>
<proteinExistence type="predicted"/>
<keyword evidence="2" id="KW-0904">Protein phosphatase</keyword>
<reference evidence="6" key="1">
    <citation type="submission" date="2020-05" db="EMBL/GenBank/DDBJ databases">
        <title>Mycena genomes resolve the evolution of fungal bioluminescence.</title>
        <authorList>
            <person name="Tsai I.J."/>
        </authorList>
    </citation>
    <scope>NUCLEOTIDE SEQUENCE</scope>
    <source>
        <strain evidence="6">171206Taipei</strain>
    </source>
</reference>